<keyword evidence="1" id="KW-1133">Transmembrane helix</keyword>
<name>B2A6R3_NATTJ</name>
<protein>
    <submittedName>
        <fullName evidence="2">Uncharacterized protein</fullName>
    </submittedName>
</protein>
<evidence type="ECO:0000313" key="2">
    <source>
        <dbReference type="EMBL" id="ACB84196.1"/>
    </source>
</evidence>
<dbReference type="HOGENOM" id="CLU_2602351_0_0_9"/>
<evidence type="ECO:0000313" key="3">
    <source>
        <dbReference type="Proteomes" id="UP000001683"/>
    </source>
</evidence>
<accession>B2A6R3</accession>
<sequence length="79" mass="8934">MFLIWAILILVAAIQIPRMIKKKQFNTLKVYIPLWLFAGIYASLVVAGAPIPNVTDIILVIQEFIITNVLEPFGFNFLS</sequence>
<dbReference type="AlphaFoldDB" id="B2A6R3"/>
<dbReference type="STRING" id="457570.Nther_0601"/>
<keyword evidence="1" id="KW-0472">Membrane</keyword>
<feature type="transmembrane region" description="Helical" evidence="1">
    <location>
        <begin position="32"/>
        <end position="51"/>
    </location>
</feature>
<reference evidence="2 3" key="1">
    <citation type="submission" date="2008-04" db="EMBL/GenBank/DDBJ databases">
        <title>Complete sequence of chromosome of Natranaerobius thermophilus JW/NM-WN-LF.</title>
        <authorList>
            <consortium name="US DOE Joint Genome Institute"/>
            <person name="Copeland A."/>
            <person name="Lucas S."/>
            <person name="Lapidus A."/>
            <person name="Glavina del Rio T."/>
            <person name="Dalin E."/>
            <person name="Tice H."/>
            <person name="Bruce D."/>
            <person name="Goodwin L."/>
            <person name="Pitluck S."/>
            <person name="Chertkov O."/>
            <person name="Brettin T."/>
            <person name="Detter J.C."/>
            <person name="Han C."/>
            <person name="Kuske C.R."/>
            <person name="Schmutz J."/>
            <person name="Larimer F."/>
            <person name="Land M."/>
            <person name="Hauser L."/>
            <person name="Kyrpides N."/>
            <person name="Lykidis A."/>
            <person name="Mesbah N.M."/>
            <person name="Wiegel J."/>
        </authorList>
    </citation>
    <scope>NUCLEOTIDE SEQUENCE [LARGE SCALE GENOMIC DNA]</scope>
    <source>
        <strain evidence="3">ATCC BAA-1301 / DSM 18059 / JW/NM-WN-LF</strain>
    </source>
</reference>
<proteinExistence type="predicted"/>
<dbReference type="RefSeq" id="WP_012447081.1">
    <property type="nucleotide sequence ID" value="NC_010718.1"/>
</dbReference>
<keyword evidence="1" id="KW-0812">Transmembrane</keyword>
<organism evidence="2 3">
    <name type="scientific">Natranaerobius thermophilus (strain ATCC BAA-1301 / DSM 18059 / JW/NM-WN-LF)</name>
    <dbReference type="NCBI Taxonomy" id="457570"/>
    <lineage>
        <taxon>Bacteria</taxon>
        <taxon>Bacillati</taxon>
        <taxon>Bacillota</taxon>
        <taxon>Clostridia</taxon>
        <taxon>Natranaerobiales</taxon>
        <taxon>Natranaerobiaceae</taxon>
        <taxon>Natranaerobius</taxon>
    </lineage>
</organism>
<dbReference type="KEGG" id="nth:Nther_0601"/>
<dbReference type="EMBL" id="CP001034">
    <property type="protein sequence ID" value="ACB84196.1"/>
    <property type="molecule type" value="Genomic_DNA"/>
</dbReference>
<dbReference type="Proteomes" id="UP000001683">
    <property type="component" value="Chromosome"/>
</dbReference>
<keyword evidence="3" id="KW-1185">Reference proteome</keyword>
<evidence type="ECO:0000256" key="1">
    <source>
        <dbReference type="SAM" id="Phobius"/>
    </source>
</evidence>
<reference evidence="2 3" key="2">
    <citation type="journal article" date="2011" name="J. Bacteriol.">
        <title>Complete genome sequence of the anaerobic, halophilic alkalithermophile Natranaerobius thermophilus JW/NM-WN-LF.</title>
        <authorList>
            <person name="Zhao B."/>
            <person name="Mesbah N.M."/>
            <person name="Dalin E."/>
            <person name="Goodwin L."/>
            <person name="Nolan M."/>
            <person name="Pitluck S."/>
            <person name="Chertkov O."/>
            <person name="Brettin T.S."/>
            <person name="Han J."/>
            <person name="Larimer F.W."/>
            <person name="Land M.L."/>
            <person name="Hauser L."/>
            <person name="Kyrpides N."/>
            <person name="Wiegel J."/>
        </authorList>
    </citation>
    <scope>NUCLEOTIDE SEQUENCE [LARGE SCALE GENOMIC DNA]</scope>
    <source>
        <strain evidence="3">ATCC BAA-1301 / DSM 18059 / JW/NM-WN-LF</strain>
    </source>
</reference>
<gene>
    <name evidence="2" type="ordered locus">Nther_0601</name>
</gene>
<dbReference type="InParanoid" id="B2A6R3"/>